<organism evidence="2 3">
    <name type="scientific">Candidatus Roizmanbacteria bacterium CG22_combo_CG10-13_8_21_14_all_38_20</name>
    <dbReference type="NCBI Taxonomy" id="1974862"/>
    <lineage>
        <taxon>Bacteria</taxon>
        <taxon>Candidatus Roizmaniibacteriota</taxon>
    </lineage>
</organism>
<feature type="domain" description="DUF5680" evidence="1">
    <location>
        <begin position="46"/>
        <end position="152"/>
    </location>
</feature>
<gene>
    <name evidence="2" type="ORF">COW99_00920</name>
</gene>
<sequence>MDKQLFQFIKRAAKATYAGGGKYEENPERPGFNELVFAEGEFSYRDSYTGFIRSRGMEVVRQNNKPLWSSLYGGGMVEGKEELASQTFGFLKKAISEAEEEFLSFRGPHNFKDNDWEYKYTQEGDVNEFHGYEEIYYKQDLVFFHRIIGGIIRR</sequence>
<dbReference type="AlphaFoldDB" id="A0A2H0BWG6"/>
<accession>A0A2H0BWG6</accession>
<name>A0A2H0BWG6_9BACT</name>
<evidence type="ECO:0000313" key="3">
    <source>
        <dbReference type="Proteomes" id="UP000231246"/>
    </source>
</evidence>
<dbReference type="InterPro" id="IPR043735">
    <property type="entry name" value="DUF5680"/>
</dbReference>
<evidence type="ECO:0000259" key="1">
    <source>
        <dbReference type="Pfam" id="PF18931"/>
    </source>
</evidence>
<proteinExistence type="predicted"/>
<reference evidence="2 3" key="1">
    <citation type="submission" date="2017-09" db="EMBL/GenBank/DDBJ databases">
        <title>Depth-based differentiation of microbial function through sediment-hosted aquifers and enrichment of novel symbionts in the deep terrestrial subsurface.</title>
        <authorList>
            <person name="Probst A.J."/>
            <person name="Ladd B."/>
            <person name="Jarett J.K."/>
            <person name="Geller-Mcgrath D.E."/>
            <person name="Sieber C.M."/>
            <person name="Emerson J.B."/>
            <person name="Anantharaman K."/>
            <person name="Thomas B.C."/>
            <person name="Malmstrom R."/>
            <person name="Stieglmeier M."/>
            <person name="Klingl A."/>
            <person name="Woyke T."/>
            <person name="Ryan C.M."/>
            <person name="Banfield J.F."/>
        </authorList>
    </citation>
    <scope>NUCLEOTIDE SEQUENCE [LARGE SCALE GENOMIC DNA]</scope>
    <source>
        <strain evidence="2">CG22_combo_CG10-13_8_21_14_all_38_20</strain>
    </source>
</reference>
<dbReference type="Proteomes" id="UP000231246">
    <property type="component" value="Unassembled WGS sequence"/>
</dbReference>
<protein>
    <recommendedName>
        <fullName evidence="1">DUF5680 domain-containing protein</fullName>
    </recommendedName>
</protein>
<comment type="caution">
    <text evidence="2">The sequence shown here is derived from an EMBL/GenBank/DDBJ whole genome shotgun (WGS) entry which is preliminary data.</text>
</comment>
<dbReference type="EMBL" id="PCTA01000008">
    <property type="protein sequence ID" value="PIP62026.1"/>
    <property type="molecule type" value="Genomic_DNA"/>
</dbReference>
<evidence type="ECO:0000313" key="2">
    <source>
        <dbReference type="EMBL" id="PIP62026.1"/>
    </source>
</evidence>
<dbReference type="Pfam" id="PF18931">
    <property type="entry name" value="DUF5680"/>
    <property type="match status" value="1"/>
</dbReference>